<feature type="transmembrane region" description="Helical" evidence="1">
    <location>
        <begin position="174"/>
        <end position="193"/>
    </location>
</feature>
<proteinExistence type="predicted"/>
<feature type="transmembrane region" description="Helical" evidence="1">
    <location>
        <begin position="282"/>
        <end position="307"/>
    </location>
</feature>
<dbReference type="OrthoDB" id="4964568at2"/>
<feature type="transmembrane region" description="Helical" evidence="1">
    <location>
        <begin position="122"/>
        <end position="146"/>
    </location>
</feature>
<feature type="transmembrane region" description="Helical" evidence="1">
    <location>
        <begin position="7"/>
        <end position="25"/>
    </location>
</feature>
<dbReference type="EMBL" id="JAAAHS010000282">
    <property type="protein sequence ID" value="NBE55103.1"/>
    <property type="molecule type" value="Genomic_DNA"/>
</dbReference>
<name>A0A964XPZ8_9ACTN</name>
<dbReference type="AlphaFoldDB" id="A0A964XPZ8"/>
<reference evidence="2" key="1">
    <citation type="submission" date="2020-01" db="EMBL/GenBank/DDBJ databases">
        <title>Whole-genome analyses of novel actinobacteria.</title>
        <authorList>
            <person name="Sahin N."/>
        </authorList>
    </citation>
    <scope>NUCLEOTIDE SEQUENCE</scope>
    <source>
        <strain evidence="2">YC537</strain>
    </source>
</reference>
<feature type="transmembrane region" description="Helical" evidence="1">
    <location>
        <begin position="45"/>
        <end position="65"/>
    </location>
</feature>
<feature type="transmembrane region" description="Helical" evidence="1">
    <location>
        <begin position="248"/>
        <end position="270"/>
    </location>
</feature>
<keyword evidence="1" id="KW-1133">Transmembrane helix</keyword>
<gene>
    <name evidence="2" type="ORF">GUY60_27510</name>
</gene>
<feature type="transmembrane region" description="Helical" evidence="1">
    <location>
        <begin position="77"/>
        <end position="102"/>
    </location>
</feature>
<sequence length="328" mass="34125">MLRAARAVAVLACLPYVGLKVSWIAGGELGIPPGSSLLDHRATMAVANGLTVLMDAAVVVLALLLTRPWGLRVRAWLLVLPVWVATGLLAPIMAGFPLQLLVRAFGGSVATSGEGARQFLDPWVFGVVYGGFILQGLALGVLFVAYARRRWGHLWQGTVRDLPAHAPTGPARRVAATATAALALVPVTLHALWGSGATAGLNASTVAERTSDGYALEWMHTGFAAATAAGVLMLAFRRGGALAVKVPLALAWVGSGALACWGGWLSLAALTGVDDLADQPSALLHLTYAVQMIVGMLVLTIGAHFFAERASEHASEHAAERAAVRRAG</sequence>
<keyword evidence="1" id="KW-0472">Membrane</keyword>
<keyword evidence="3" id="KW-1185">Reference proteome</keyword>
<comment type="caution">
    <text evidence="2">The sequence shown here is derived from an EMBL/GenBank/DDBJ whole genome shotgun (WGS) entry which is preliminary data.</text>
</comment>
<protein>
    <recommendedName>
        <fullName evidence="4">LigA protein</fullName>
    </recommendedName>
</protein>
<evidence type="ECO:0000313" key="2">
    <source>
        <dbReference type="EMBL" id="NBE55103.1"/>
    </source>
</evidence>
<evidence type="ECO:0008006" key="4">
    <source>
        <dbReference type="Google" id="ProtNLM"/>
    </source>
</evidence>
<feature type="transmembrane region" description="Helical" evidence="1">
    <location>
        <begin position="218"/>
        <end position="236"/>
    </location>
</feature>
<accession>A0A964XPZ8</accession>
<evidence type="ECO:0000313" key="3">
    <source>
        <dbReference type="Proteomes" id="UP000598297"/>
    </source>
</evidence>
<keyword evidence="1" id="KW-0812">Transmembrane</keyword>
<organism evidence="2 3">
    <name type="scientific">Streptomyces boluensis</name>
    <dbReference type="NCBI Taxonomy" id="1775135"/>
    <lineage>
        <taxon>Bacteria</taxon>
        <taxon>Bacillati</taxon>
        <taxon>Actinomycetota</taxon>
        <taxon>Actinomycetes</taxon>
        <taxon>Kitasatosporales</taxon>
        <taxon>Streptomycetaceae</taxon>
        <taxon>Streptomyces</taxon>
    </lineage>
</organism>
<evidence type="ECO:0000256" key="1">
    <source>
        <dbReference type="SAM" id="Phobius"/>
    </source>
</evidence>
<dbReference type="Proteomes" id="UP000598297">
    <property type="component" value="Unassembled WGS sequence"/>
</dbReference>